<feature type="non-terminal residue" evidence="1">
    <location>
        <position position="1"/>
    </location>
</feature>
<dbReference type="EMBL" id="GEDG01042008">
    <property type="protein sequence ID" value="JAP06273.1"/>
    <property type="molecule type" value="Transcribed_RNA"/>
</dbReference>
<sequence length="65" mass="7553">VILLFFGINLKPYVSNFSVQDYWASSVQTSELLLCPILINLCLIKNIQTTFLNWQVNHLKQCHTK</sequence>
<accession>A0A0V0GDR1</accession>
<protein>
    <submittedName>
        <fullName evidence="1">Putative ovule protein</fullName>
    </submittedName>
</protein>
<proteinExistence type="predicted"/>
<organism evidence="1">
    <name type="scientific">Solanum chacoense</name>
    <name type="common">Chaco potato</name>
    <dbReference type="NCBI Taxonomy" id="4108"/>
    <lineage>
        <taxon>Eukaryota</taxon>
        <taxon>Viridiplantae</taxon>
        <taxon>Streptophyta</taxon>
        <taxon>Embryophyta</taxon>
        <taxon>Tracheophyta</taxon>
        <taxon>Spermatophyta</taxon>
        <taxon>Magnoliopsida</taxon>
        <taxon>eudicotyledons</taxon>
        <taxon>Gunneridae</taxon>
        <taxon>Pentapetalae</taxon>
        <taxon>asterids</taxon>
        <taxon>lamiids</taxon>
        <taxon>Solanales</taxon>
        <taxon>Solanaceae</taxon>
        <taxon>Solanoideae</taxon>
        <taxon>Solaneae</taxon>
        <taxon>Solanum</taxon>
    </lineage>
</organism>
<reference evidence="1" key="1">
    <citation type="submission" date="2015-12" db="EMBL/GenBank/DDBJ databases">
        <title>Gene expression during late stages of embryo sac development: a critical building block for successful pollen-pistil interactions.</title>
        <authorList>
            <person name="Liu Y."/>
            <person name="Joly V."/>
            <person name="Sabar M."/>
            <person name="Matton D.P."/>
        </authorList>
    </citation>
    <scope>NUCLEOTIDE SEQUENCE</scope>
</reference>
<name>A0A0V0GDR1_SOLCH</name>
<evidence type="ECO:0000313" key="1">
    <source>
        <dbReference type="EMBL" id="JAP06273.1"/>
    </source>
</evidence>
<dbReference type="AlphaFoldDB" id="A0A0V0GDR1"/>